<proteinExistence type="predicted"/>
<organism evidence="2 3">
    <name type="scientific">Oxalobacter vibrioformis</name>
    <dbReference type="NCBI Taxonomy" id="933080"/>
    <lineage>
        <taxon>Bacteria</taxon>
        <taxon>Pseudomonadati</taxon>
        <taxon>Pseudomonadota</taxon>
        <taxon>Betaproteobacteria</taxon>
        <taxon>Burkholderiales</taxon>
        <taxon>Oxalobacteraceae</taxon>
        <taxon>Oxalobacter</taxon>
    </lineage>
</organism>
<keyword evidence="1" id="KW-0812">Transmembrane</keyword>
<name>A0A9E9P2H5_9BURK</name>
<dbReference type="RefSeq" id="WP_269308006.1">
    <property type="nucleotide sequence ID" value="NZ_CP098242.1"/>
</dbReference>
<dbReference type="Proteomes" id="UP001156215">
    <property type="component" value="Chromosome"/>
</dbReference>
<feature type="transmembrane region" description="Helical" evidence="1">
    <location>
        <begin position="80"/>
        <end position="99"/>
    </location>
</feature>
<sequence length="143" mass="15450">MTNRVITSLAFIALGLLTAILPHTLFHVCTGTIETVSGMQIPMKCFWTARVATGLGVLFCLSGILLYFSKTVLVRLGISLMIFMNGILLAAVPTILIGVCHAETMPCRMGTLPGLLVLAVLIIIFSLANLLYLFRQSKNGIQP</sequence>
<dbReference type="InterPro" id="IPR025531">
    <property type="entry name" value="DUF4418"/>
</dbReference>
<accession>A0A9E9P2H5</accession>
<feature type="transmembrane region" description="Helical" evidence="1">
    <location>
        <begin position="46"/>
        <end position="68"/>
    </location>
</feature>
<evidence type="ECO:0000313" key="2">
    <source>
        <dbReference type="EMBL" id="WAW09013.1"/>
    </source>
</evidence>
<dbReference type="EMBL" id="CP098242">
    <property type="protein sequence ID" value="WAW09013.1"/>
    <property type="molecule type" value="Genomic_DNA"/>
</dbReference>
<dbReference type="Pfam" id="PF14387">
    <property type="entry name" value="DUF4418"/>
    <property type="match status" value="1"/>
</dbReference>
<feature type="transmembrane region" description="Helical" evidence="1">
    <location>
        <begin position="111"/>
        <end position="134"/>
    </location>
</feature>
<gene>
    <name evidence="2" type="ORF">NB640_06875</name>
</gene>
<dbReference type="KEGG" id="ovb:NB640_06875"/>
<reference evidence="2" key="1">
    <citation type="journal article" date="2022" name="Front. Microbiol.">
        <title>New perspectives on an old grouping: The genomic and phenotypic variability of Oxalobacter formigenes and the implications for calcium oxalate stone prevention.</title>
        <authorList>
            <person name="Chmiel J.A."/>
            <person name="Carr C."/>
            <person name="Stuivenberg G.A."/>
            <person name="Venema R."/>
            <person name="Chanyi R.M."/>
            <person name="Al K.F."/>
            <person name="Giguere D."/>
            <person name="Say H."/>
            <person name="Akouris P.P."/>
            <person name="Dominguez Romero S.A."/>
            <person name="Kwong A."/>
            <person name="Tai V."/>
            <person name="Koval S.F."/>
            <person name="Razvi H."/>
            <person name="Bjazevic J."/>
            <person name="Burton J.P."/>
        </authorList>
    </citation>
    <scope>NUCLEOTIDE SEQUENCE</scope>
    <source>
        <strain evidence="2">WoOx3</strain>
    </source>
</reference>
<protein>
    <submittedName>
        <fullName evidence="2">DUF4418 family protein</fullName>
    </submittedName>
</protein>
<dbReference type="AlphaFoldDB" id="A0A9E9P2H5"/>
<keyword evidence="1" id="KW-0472">Membrane</keyword>
<keyword evidence="3" id="KW-1185">Reference proteome</keyword>
<keyword evidence="1" id="KW-1133">Transmembrane helix</keyword>
<evidence type="ECO:0000313" key="3">
    <source>
        <dbReference type="Proteomes" id="UP001156215"/>
    </source>
</evidence>
<evidence type="ECO:0000256" key="1">
    <source>
        <dbReference type="SAM" id="Phobius"/>
    </source>
</evidence>